<keyword evidence="5" id="KW-0812">Transmembrane</keyword>
<proteinExistence type="inferred from homology"/>
<evidence type="ECO:0000256" key="5">
    <source>
        <dbReference type="ARBA" id="ARBA00022692"/>
    </source>
</evidence>
<keyword evidence="4" id="KW-1134">Transmembrane beta strand</keyword>
<evidence type="ECO:0000259" key="14">
    <source>
        <dbReference type="Pfam" id="PF03958"/>
    </source>
</evidence>
<dbReference type="PRINTS" id="PR00811">
    <property type="entry name" value="BCTERIALGSPD"/>
</dbReference>
<evidence type="ECO:0000313" key="17">
    <source>
        <dbReference type="Proteomes" id="UP000739411"/>
    </source>
</evidence>
<evidence type="ECO:0000259" key="13">
    <source>
        <dbReference type="Pfam" id="PF00263"/>
    </source>
</evidence>
<dbReference type="Pfam" id="PF03958">
    <property type="entry name" value="Secretin_N"/>
    <property type="match status" value="3"/>
</dbReference>
<name>A0A935MXB4_9RHOO</name>
<reference evidence="16 17" key="1">
    <citation type="submission" date="2020-10" db="EMBL/GenBank/DDBJ databases">
        <title>Connecting structure to function with the recovery of over 1000 high-quality activated sludge metagenome-assembled genomes encoding full-length rRNA genes using long-read sequencing.</title>
        <authorList>
            <person name="Singleton C.M."/>
            <person name="Petriglieri F."/>
            <person name="Kristensen J.M."/>
            <person name="Kirkegaard R.H."/>
            <person name="Michaelsen T.Y."/>
            <person name="Andersen M.H."/>
            <person name="Karst S.M."/>
            <person name="Dueholm M.S."/>
            <person name="Nielsen P.H."/>
            <person name="Albertsen M."/>
        </authorList>
    </citation>
    <scope>NUCLEOTIDE SEQUENCE [LARGE SCALE GENOMIC DNA]</scope>
    <source>
        <strain evidence="16">EsbW_18-Q3-R4-48_BATAC.463</strain>
    </source>
</reference>
<evidence type="ECO:0000259" key="15">
    <source>
        <dbReference type="Pfam" id="PF21305"/>
    </source>
</evidence>
<feature type="domain" description="NolW-like" evidence="14">
    <location>
        <begin position="277"/>
        <end position="396"/>
    </location>
</feature>
<feature type="domain" description="GspD-like N0" evidence="15">
    <location>
        <begin position="40"/>
        <end position="109"/>
    </location>
</feature>
<feature type="compositionally biased region" description="Low complexity" evidence="11">
    <location>
        <begin position="317"/>
        <end position="356"/>
    </location>
</feature>
<evidence type="ECO:0000256" key="8">
    <source>
        <dbReference type="ARBA" id="ARBA00023136"/>
    </source>
</evidence>
<keyword evidence="9" id="KW-0998">Cell outer membrane</keyword>
<dbReference type="InterPro" id="IPR001775">
    <property type="entry name" value="GspD/PilQ"/>
</dbReference>
<dbReference type="AlphaFoldDB" id="A0A935MXB4"/>
<comment type="subcellular location">
    <subcellularLocation>
        <location evidence="1 10">Cell outer membrane</location>
    </subcellularLocation>
</comment>
<protein>
    <submittedName>
        <fullName evidence="16">Type II secretion system secretin GspD</fullName>
    </submittedName>
</protein>
<feature type="domain" description="NolW-like" evidence="14">
    <location>
        <begin position="200"/>
        <end position="272"/>
    </location>
</feature>
<keyword evidence="6 12" id="KW-0732">Signal</keyword>
<keyword evidence="7" id="KW-0653">Protein transport</keyword>
<dbReference type="GO" id="GO:0015627">
    <property type="term" value="C:type II protein secretion system complex"/>
    <property type="evidence" value="ECO:0007669"/>
    <property type="project" value="InterPro"/>
</dbReference>
<keyword evidence="8" id="KW-0472">Membrane</keyword>
<accession>A0A935MXB4</accession>
<dbReference type="Proteomes" id="UP000739411">
    <property type="component" value="Unassembled WGS sequence"/>
</dbReference>
<feature type="domain" description="Type II/III secretion system secretin-like" evidence="13">
    <location>
        <begin position="487"/>
        <end position="652"/>
    </location>
</feature>
<comment type="caution">
    <text evidence="16">The sequence shown here is derived from an EMBL/GenBank/DDBJ whole genome shotgun (WGS) entry which is preliminary data.</text>
</comment>
<dbReference type="Pfam" id="PF00263">
    <property type="entry name" value="Secretin"/>
    <property type="match status" value="1"/>
</dbReference>
<dbReference type="GO" id="GO:0009279">
    <property type="term" value="C:cell outer membrane"/>
    <property type="evidence" value="ECO:0007669"/>
    <property type="project" value="UniProtKB-SubCell"/>
</dbReference>
<evidence type="ECO:0000256" key="3">
    <source>
        <dbReference type="ARBA" id="ARBA00022448"/>
    </source>
</evidence>
<dbReference type="InterPro" id="IPR005644">
    <property type="entry name" value="NolW-like"/>
</dbReference>
<dbReference type="GO" id="GO:0015628">
    <property type="term" value="P:protein secretion by the type II secretion system"/>
    <property type="evidence" value="ECO:0007669"/>
    <property type="project" value="InterPro"/>
</dbReference>
<dbReference type="Pfam" id="PF21305">
    <property type="entry name" value="type_II_gspD_N0"/>
    <property type="match status" value="1"/>
</dbReference>
<feature type="signal peptide" evidence="12">
    <location>
        <begin position="1"/>
        <end position="26"/>
    </location>
</feature>
<evidence type="ECO:0000256" key="1">
    <source>
        <dbReference type="ARBA" id="ARBA00004442"/>
    </source>
</evidence>
<dbReference type="InterPro" id="IPR004846">
    <property type="entry name" value="T2SS/T3SS_dom"/>
</dbReference>
<dbReference type="PANTHER" id="PTHR30332">
    <property type="entry name" value="PROBABLE GENERAL SECRETION PATHWAY PROTEIN D"/>
    <property type="match status" value="1"/>
</dbReference>
<evidence type="ECO:0000256" key="6">
    <source>
        <dbReference type="ARBA" id="ARBA00022729"/>
    </source>
</evidence>
<sequence>MSAPFSLRTLALTLALTFCVQGISNAAPPNQLAADEKVTLNFVDAEIDTVIKALGLFTQKNFVIDGRVKGKINLVSPRPLNREEALSTLLSALRLQGISVVEADGVAKVLPEADAKLHGGSIRGQGDMNGRGDQVITRVFQLRMESANNLLPVLRPLISPNNSITAYPANNTLVITDYAENINRLARIIASVDNSKISDVKVLPVQHAVASDMAALLSKSLDEGGGTAADPGQRISIMADSRSNRLIIRSSSPGRVALATRLLEELDQPSSQPGNIHIVYLKNAEASKLAGILRSVISGDSGASGASASSSLAPGNSAFQSGNNTTGNGNGSGFASASGNGNTTNNGSLNSVSNNSTGGGMIQADPSTNSLIITAPEPVYRNLRSIIDKLDMRRAQVFVESLIVEVSAENVAEFGIQWQGVSNSTNVFGGTNFTTPGSGSNILTLGNSGASGALPTPGGGLNFGLINGTALSIGGVTIGNLGLLARALETTGKANILSTPNLMTLDNEEARIIIGQNVPFVTGQYASTGNTATVNPFQTVERKDVGLTLKVKPQVSDGGIVRMQIYQETSNVASTTSTNLITTNKRAIETTVLVDDGQIIALGGLIEDSEKGSVEMVPFLGNIPFIGALFRYDNRKRSKTNLMVFLRPYVVRTPEDSRGLVTDRYDYMRSKNIDNLPEKRLTMPEFGAPLLPPLESGVTARDPFPLMRMHRDLPVFPEEK</sequence>
<evidence type="ECO:0000256" key="4">
    <source>
        <dbReference type="ARBA" id="ARBA00022452"/>
    </source>
</evidence>
<feature type="region of interest" description="Disordered" evidence="11">
    <location>
        <begin position="317"/>
        <end position="363"/>
    </location>
</feature>
<evidence type="ECO:0000313" key="16">
    <source>
        <dbReference type="EMBL" id="MBK7416957.1"/>
    </source>
</evidence>
<dbReference type="InterPro" id="IPR013356">
    <property type="entry name" value="T2SS_GspD"/>
</dbReference>
<dbReference type="InterPro" id="IPR050810">
    <property type="entry name" value="Bact_Secretion_Sys_Channel"/>
</dbReference>
<evidence type="ECO:0000256" key="7">
    <source>
        <dbReference type="ARBA" id="ARBA00022927"/>
    </source>
</evidence>
<evidence type="ECO:0000256" key="9">
    <source>
        <dbReference type="ARBA" id="ARBA00023237"/>
    </source>
</evidence>
<dbReference type="PRINTS" id="PR01032">
    <property type="entry name" value="PHAGEIV"/>
</dbReference>
<evidence type="ECO:0000256" key="10">
    <source>
        <dbReference type="RuleBase" id="RU004004"/>
    </source>
</evidence>
<gene>
    <name evidence="16" type="primary">gspD</name>
    <name evidence="16" type="ORF">IPJ38_19510</name>
</gene>
<dbReference type="InterPro" id="IPR049371">
    <property type="entry name" value="GspD-like_N0"/>
</dbReference>
<feature type="domain" description="NolW-like" evidence="14">
    <location>
        <begin position="137"/>
        <end position="194"/>
    </location>
</feature>
<comment type="similarity">
    <text evidence="2">Belongs to the bacterial secretin family. GSP D subfamily.</text>
</comment>
<keyword evidence="3 10" id="KW-0813">Transport</keyword>
<dbReference type="EMBL" id="JADJMS010000047">
    <property type="protein sequence ID" value="MBK7416957.1"/>
    <property type="molecule type" value="Genomic_DNA"/>
</dbReference>
<dbReference type="NCBIfam" id="TIGR02517">
    <property type="entry name" value="type_II_gspD"/>
    <property type="match status" value="1"/>
</dbReference>
<evidence type="ECO:0000256" key="12">
    <source>
        <dbReference type="SAM" id="SignalP"/>
    </source>
</evidence>
<evidence type="ECO:0000256" key="11">
    <source>
        <dbReference type="SAM" id="MobiDB-lite"/>
    </source>
</evidence>
<organism evidence="16 17">
    <name type="scientific">Candidatus Dechloromonas phosphorivorans</name>
    <dbReference type="NCBI Taxonomy" id="2899244"/>
    <lineage>
        <taxon>Bacteria</taxon>
        <taxon>Pseudomonadati</taxon>
        <taxon>Pseudomonadota</taxon>
        <taxon>Betaproteobacteria</taxon>
        <taxon>Rhodocyclales</taxon>
        <taxon>Azonexaceae</taxon>
        <taxon>Dechloromonas</taxon>
    </lineage>
</organism>
<feature type="chain" id="PRO_5037550537" evidence="12">
    <location>
        <begin position="27"/>
        <end position="720"/>
    </location>
</feature>
<dbReference type="PANTHER" id="PTHR30332:SF24">
    <property type="entry name" value="SECRETIN GSPD-RELATED"/>
    <property type="match status" value="1"/>
</dbReference>
<dbReference type="Gene3D" id="3.30.1370.120">
    <property type="match status" value="3"/>
</dbReference>
<dbReference type="InterPro" id="IPR038591">
    <property type="entry name" value="NolW-like_sf"/>
</dbReference>
<evidence type="ECO:0000256" key="2">
    <source>
        <dbReference type="ARBA" id="ARBA00006980"/>
    </source>
</evidence>